<protein>
    <submittedName>
        <fullName evidence="1">Uncharacterized protein</fullName>
    </submittedName>
</protein>
<reference evidence="1 2" key="1">
    <citation type="submission" date="2019-03" db="EMBL/GenBank/DDBJ databases">
        <title>Genomic Encyclopedia of Type Strains, Phase IV (KMG-IV): sequencing the most valuable type-strain genomes for metagenomic binning, comparative biology and taxonomic classification.</title>
        <authorList>
            <person name="Goeker M."/>
        </authorList>
    </citation>
    <scope>NUCLEOTIDE SEQUENCE [LARGE SCALE GENOMIC DNA]</scope>
    <source>
        <strain evidence="1 2">DSM 28867</strain>
    </source>
</reference>
<evidence type="ECO:0000313" key="2">
    <source>
        <dbReference type="Proteomes" id="UP000294743"/>
    </source>
</evidence>
<sequence>MTLIQLFKRLKKDQQSESQIFELEKTVTFLEPINYELFTQKDLRFVLRAYLESRNNGERYKTIKTNDLLCTLKLMHLNKIKKEYMIEDSSGIRKKRRQILVKEIRQLFEEDAFDAWFTVIGTFESRQSMREWLDQGQQSL</sequence>
<evidence type="ECO:0000313" key="1">
    <source>
        <dbReference type="EMBL" id="TDW19935.1"/>
    </source>
</evidence>
<organism evidence="1 2">
    <name type="scientific">Breznakia blatticola</name>
    <dbReference type="NCBI Taxonomy" id="1754012"/>
    <lineage>
        <taxon>Bacteria</taxon>
        <taxon>Bacillati</taxon>
        <taxon>Bacillota</taxon>
        <taxon>Erysipelotrichia</taxon>
        <taxon>Erysipelotrichales</taxon>
        <taxon>Erysipelotrichaceae</taxon>
        <taxon>Breznakia</taxon>
    </lineage>
</organism>
<dbReference type="AlphaFoldDB" id="A0A4R7ZQR3"/>
<gene>
    <name evidence="1" type="ORF">EDD63_11637</name>
</gene>
<proteinExistence type="predicted"/>
<dbReference type="Proteomes" id="UP000294743">
    <property type="component" value="Unassembled WGS sequence"/>
</dbReference>
<comment type="caution">
    <text evidence="1">The sequence shown here is derived from an EMBL/GenBank/DDBJ whole genome shotgun (WGS) entry which is preliminary data.</text>
</comment>
<accession>A0A4R7ZQR3</accession>
<dbReference type="EMBL" id="SODD01000016">
    <property type="protein sequence ID" value="TDW19935.1"/>
    <property type="molecule type" value="Genomic_DNA"/>
</dbReference>
<name>A0A4R7ZQR3_9FIRM</name>
<keyword evidence="2" id="KW-1185">Reference proteome</keyword>